<keyword evidence="6 8" id="KW-1133">Transmembrane helix</keyword>
<organism evidence="9 10">
    <name type="scientific">Roseburia intestinalis L1-82</name>
    <dbReference type="NCBI Taxonomy" id="536231"/>
    <lineage>
        <taxon>Bacteria</taxon>
        <taxon>Bacillati</taxon>
        <taxon>Bacillota</taxon>
        <taxon>Clostridia</taxon>
        <taxon>Lachnospirales</taxon>
        <taxon>Lachnospiraceae</taxon>
        <taxon>Roseburia</taxon>
    </lineage>
</organism>
<keyword evidence="4" id="KW-1003">Cell membrane</keyword>
<dbReference type="GO" id="GO:0033214">
    <property type="term" value="P:siderophore-iron import into cell"/>
    <property type="evidence" value="ECO:0007669"/>
    <property type="project" value="TreeGrafter"/>
</dbReference>
<evidence type="ECO:0000256" key="4">
    <source>
        <dbReference type="ARBA" id="ARBA00022475"/>
    </source>
</evidence>
<reference evidence="9 10" key="1">
    <citation type="submission" date="2018-09" db="EMBL/GenBank/DDBJ databases">
        <authorList>
            <person name="Petit M.-A."/>
            <person name="Lossouarn J."/>
        </authorList>
    </citation>
    <scope>NUCLEOTIDE SEQUENCE [LARGE SCALE GENOMIC DNA]</scope>
    <source>
        <strain evidence="9 10">L1-82</strain>
    </source>
</reference>
<keyword evidence="3" id="KW-0813">Transport</keyword>
<feature type="transmembrane region" description="Helical" evidence="8">
    <location>
        <begin position="61"/>
        <end position="80"/>
    </location>
</feature>
<evidence type="ECO:0000256" key="1">
    <source>
        <dbReference type="ARBA" id="ARBA00004651"/>
    </source>
</evidence>
<evidence type="ECO:0000256" key="6">
    <source>
        <dbReference type="ARBA" id="ARBA00022989"/>
    </source>
</evidence>
<evidence type="ECO:0000313" key="10">
    <source>
        <dbReference type="Proteomes" id="UP000294398"/>
    </source>
</evidence>
<evidence type="ECO:0000256" key="3">
    <source>
        <dbReference type="ARBA" id="ARBA00022448"/>
    </source>
</evidence>
<sequence length="210" mass="22022">MKKHKSITILLMCMLLLVSVCAGILFGSVNIAFKDILNCLTGADRSSTSYILITTVRIPRLLGGLFAGIGLSCSGVILQGVMNNSLASPSTIGVNSGSGFAVMLAMIFFPANSFTLPVFAFCGALITTLLIFFLAALSDSSRTTIILAGITVSSFLSAGINTIKLLNTDITVNLTSFLIGSLSGLTLSRLILPCLCIAIAFFVSLFSHSH</sequence>
<evidence type="ECO:0000256" key="8">
    <source>
        <dbReference type="SAM" id="Phobius"/>
    </source>
</evidence>
<dbReference type="PANTHER" id="PTHR30472">
    <property type="entry name" value="FERRIC ENTEROBACTIN TRANSPORT SYSTEM PERMEASE PROTEIN"/>
    <property type="match status" value="1"/>
</dbReference>
<protein>
    <submittedName>
        <fullName evidence="9">Ferric enterobactin transport system permease protein FepG</fullName>
    </submittedName>
</protein>
<proteinExistence type="inferred from homology"/>
<keyword evidence="10" id="KW-1185">Reference proteome</keyword>
<comment type="subcellular location">
    <subcellularLocation>
        <location evidence="1">Cell membrane</location>
        <topology evidence="1">Multi-pass membrane protein</topology>
    </subcellularLocation>
</comment>
<keyword evidence="7 8" id="KW-0472">Membrane</keyword>
<name>A0AAQ2UA39_9FIRM</name>
<dbReference type="AlphaFoldDB" id="A0AAQ2UA39"/>
<dbReference type="InterPro" id="IPR000522">
    <property type="entry name" value="ABC_transptr_permease_BtuC"/>
</dbReference>
<dbReference type="EMBL" id="LR027880">
    <property type="protein sequence ID" value="VCV20411.1"/>
    <property type="molecule type" value="Genomic_DNA"/>
</dbReference>
<dbReference type="Proteomes" id="UP000294398">
    <property type="component" value="Chromosome"/>
</dbReference>
<accession>A0AAQ2UA39</accession>
<feature type="transmembrane region" description="Helical" evidence="8">
    <location>
        <begin position="92"/>
        <end position="111"/>
    </location>
</feature>
<evidence type="ECO:0000256" key="7">
    <source>
        <dbReference type="ARBA" id="ARBA00023136"/>
    </source>
</evidence>
<feature type="transmembrane region" description="Helical" evidence="8">
    <location>
        <begin position="186"/>
        <end position="206"/>
    </location>
</feature>
<dbReference type="PANTHER" id="PTHR30472:SF68">
    <property type="entry name" value="FERRICHROME TRANSPORT SYSTEM PERMEASE PROTEIN FHUB"/>
    <property type="match status" value="1"/>
</dbReference>
<evidence type="ECO:0000256" key="2">
    <source>
        <dbReference type="ARBA" id="ARBA00007935"/>
    </source>
</evidence>
<evidence type="ECO:0000313" key="9">
    <source>
        <dbReference type="EMBL" id="VCV20411.1"/>
    </source>
</evidence>
<dbReference type="InterPro" id="IPR037294">
    <property type="entry name" value="ABC_BtuC-like"/>
</dbReference>
<gene>
    <name evidence="9" type="primary">fepG</name>
    <name evidence="9" type="ORF">RIL182_00266</name>
</gene>
<comment type="similarity">
    <text evidence="2">Belongs to the binding-protein-dependent transport system permease family. FecCD subfamily.</text>
</comment>
<dbReference type="Gene3D" id="1.10.3470.10">
    <property type="entry name" value="ABC transporter involved in vitamin B12 uptake, BtuC"/>
    <property type="match status" value="1"/>
</dbReference>
<dbReference type="GO" id="GO:0005886">
    <property type="term" value="C:plasma membrane"/>
    <property type="evidence" value="ECO:0007669"/>
    <property type="project" value="UniProtKB-SubCell"/>
</dbReference>
<dbReference type="Pfam" id="PF01032">
    <property type="entry name" value="FecCD"/>
    <property type="match status" value="1"/>
</dbReference>
<dbReference type="SUPFAM" id="SSF81345">
    <property type="entry name" value="ABC transporter involved in vitamin B12 uptake, BtuC"/>
    <property type="match status" value="1"/>
</dbReference>
<keyword evidence="5 8" id="KW-0812">Transmembrane</keyword>
<dbReference type="GO" id="GO:0022857">
    <property type="term" value="F:transmembrane transporter activity"/>
    <property type="evidence" value="ECO:0007669"/>
    <property type="project" value="InterPro"/>
</dbReference>
<feature type="transmembrane region" description="Helical" evidence="8">
    <location>
        <begin position="117"/>
        <end position="137"/>
    </location>
</feature>
<feature type="transmembrane region" description="Helical" evidence="8">
    <location>
        <begin position="144"/>
        <end position="166"/>
    </location>
</feature>
<evidence type="ECO:0000256" key="5">
    <source>
        <dbReference type="ARBA" id="ARBA00022692"/>
    </source>
</evidence>